<comment type="caution">
    <text evidence="3">The sequence shown here is derived from an EMBL/GenBank/DDBJ whole genome shotgun (WGS) entry which is preliminary data.</text>
</comment>
<keyword evidence="4" id="KW-1185">Reference proteome</keyword>
<dbReference type="GO" id="GO:0006508">
    <property type="term" value="P:proteolysis"/>
    <property type="evidence" value="ECO:0007669"/>
    <property type="project" value="InterPro"/>
</dbReference>
<evidence type="ECO:0000256" key="1">
    <source>
        <dbReference type="SAM" id="SignalP"/>
    </source>
</evidence>
<feature type="signal peptide" evidence="1">
    <location>
        <begin position="1"/>
        <end position="24"/>
    </location>
</feature>
<dbReference type="AlphaFoldDB" id="A0A7K1Y483"/>
<dbReference type="Proteomes" id="UP000451233">
    <property type="component" value="Unassembled WGS sequence"/>
</dbReference>
<evidence type="ECO:0000259" key="2">
    <source>
        <dbReference type="Pfam" id="PF04389"/>
    </source>
</evidence>
<dbReference type="GO" id="GO:0008235">
    <property type="term" value="F:metalloexopeptidase activity"/>
    <property type="evidence" value="ECO:0007669"/>
    <property type="project" value="InterPro"/>
</dbReference>
<dbReference type="InterPro" id="IPR007484">
    <property type="entry name" value="Peptidase_M28"/>
</dbReference>
<evidence type="ECO:0000313" key="3">
    <source>
        <dbReference type="EMBL" id="MXV17677.1"/>
    </source>
</evidence>
<sequence length="320" mass="36164">MRKTTHKWLLLACLFIQFKSFAQAVDSIRLLTDLKELSSDAYQGRKPGTYGGRLAQYFLSNRFAEIGLKEYTPQYKMLFTIITEKINASVHDSVLSNYKQIYGANIIGYIPGRDTTAIVISAHFDHLGIVGNEIYNGADDNGSGTCAMLAIARYFADHPPQHTLVFAAFDAEELVMRGSLAFLAKPPLPLKNIVLNINMDMMGTSTKNHLYVGGPSYYPWLKPPVEKVHTPGDGIRLGFAYDREHSPDDRTYRSDHAAFHANKIPYLYFGVPEHKNYHKPADDFSNISHAFYYHAVNLVLRTVIEVDINFPERPNVKQID</sequence>
<protein>
    <submittedName>
        <fullName evidence="3">M28 family peptidase</fullName>
    </submittedName>
</protein>
<dbReference type="SUPFAM" id="SSF53187">
    <property type="entry name" value="Zn-dependent exopeptidases"/>
    <property type="match status" value="1"/>
</dbReference>
<gene>
    <name evidence="3" type="ORF">GS398_20415</name>
</gene>
<dbReference type="Gene3D" id="3.40.630.10">
    <property type="entry name" value="Zn peptidases"/>
    <property type="match status" value="1"/>
</dbReference>
<feature type="domain" description="Peptidase M28" evidence="2">
    <location>
        <begin position="105"/>
        <end position="301"/>
    </location>
</feature>
<dbReference type="InterPro" id="IPR045175">
    <property type="entry name" value="M28_fam"/>
</dbReference>
<organism evidence="3 4">
    <name type="scientific">Hufsiella ginkgonis</name>
    <dbReference type="NCBI Taxonomy" id="2695274"/>
    <lineage>
        <taxon>Bacteria</taxon>
        <taxon>Pseudomonadati</taxon>
        <taxon>Bacteroidota</taxon>
        <taxon>Sphingobacteriia</taxon>
        <taxon>Sphingobacteriales</taxon>
        <taxon>Sphingobacteriaceae</taxon>
        <taxon>Hufsiella</taxon>
    </lineage>
</organism>
<evidence type="ECO:0000313" key="4">
    <source>
        <dbReference type="Proteomes" id="UP000451233"/>
    </source>
</evidence>
<keyword evidence="1" id="KW-0732">Signal</keyword>
<feature type="chain" id="PRO_5029443731" evidence="1">
    <location>
        <begin position="25"/>
        <end position="320"/>
    </location>
</feature>
<dbReference type="EMBL" id="WVHS01000005">
    <property type="protein sequence ID" value="MXV17677.1"/>
    <property type="molecule type" value="Genomic_DNA"/>
</dbReference>
<name>A0A7K1Y483_9SPHI</name>
<dbReference type="PANTHER" id="PTHR12147:SF26">
    <property type="entry name" value="PEPTIDASE M28 DOMAIN-CONTAINING PROTEIN"/>
    <property type="match status" value="1"/>
</dbReference>
<dbReference type="PANTHER" id="PTHR12147">
    <property type="entry name" value="METALLOPEPTIDASE M28 FAMILY MEMBER"/>
    <property type="match status" value="1"/>
</dbReference>
<proteinExistence type="predicted"/>
<accession>A0A7K1Y483</accession>
<dbReference type="Pfam" id="PF04389">
    <property type="entry name" value="Peptidase_M28"/>
    <property type="match status" value="1"/>
</dbReference>
<dbReference type="RefSeq" id="WP_160908664.1">
    <property type="nucleotide sequence ID" value="NZ_WVHS01000005.1"/>
</dbReference>
<reference evidence="3 4" key="1">
    <citation type="submission" date="2019-11" db="EMBL/GenBank/DDBJ databases">
        <title>Pedobacter sp. HMF7056 Genome sequencing and assembly.</title>
        <authorList>
            <person name="Kang H."/>
            <person name="Kim H."/>
            <person name="Joh K."/>
        </authorList>
    </citation>
    <scope>NUCLEOTIDE SEQUENCE [LARGE SCALE GENOMIC DNA]</scope>
    <source>
        <strain evidence="3 4">HMF7056</strain>
    </source>
</reference>